<organism evidence="1 2">
    <name type="scientific">Aldrovandia affinis</name>
    <dbReference type="NCBI Taxonomy" id="143900"/>
    <lineage>
        <taxon>Eukaryota</taxon>
        <taxon>Metazoa</taxon>
        <taxon>Chordata</taxon>
        <taxon>Craniata</taxon>
        <taxon>Vertebrata</taxon>
        <taxon>Euteleostomi</taxon>
        <taxon>Actinopterygii</taxon>
        <taxon>Neopterygii</taxon>
        <taxon>Teleostei</taxon>
        <taxon>Notacanthiformes</taxon>
        <taxon>Halosauridae</taxon>
        <taxon>Aldrovandia</taxon>
    </lineage>
</organism>
<reference evidence="1" key="1">
    <citation type="journal article" date="2023" name="Science">
        <title>Genome structures resolve the early diversification of teleost fishes.</title>
        <authorList>
            <person name="Parey E."/>
            <person name="Louis A."/>
            <person name="Montfort J."/>
            <person name="Bouchez O."/>
            <person name="Roques C."/>
            <person name="Iampietro C."/>
            <person name="Lluch J."/>
            <person name="Castinel A."/>
            <person name="Donnadieu C."/>
            <person name="Desvignes T."/>
            <person name="Floi Bucao C."/>
            <person name="Jouanno E."/>
            <person name="Wen M."/>
            <person name="Mejri S."/>
            <person name="Dirks R."/>
            <person name="Jansen H."/>
            <person name="Henkel C."/>
            <person name="Chen W.J."/>
            <person name="Zahm M."/>
            <person name="Cabau C."/>
            <person name="Klopp C."/>
            <person name="Thompson A.W."/>
            <person name="Robinson-Rechavi M."/>
            <person name="Braasch I."/>
            <person name="Lecointre G."/>
            <person name="Bobe J."/>
            <person name="Postlethwait J.H."/>
            <person name="Berthelot C."/>
            <person name="Roest Crollius H."/>
            <person name="Guiguen Y."/>
        </authorList>
    </citation>
    <scope>NUCLEOTIDE SEQUENCE</scope>
    <source>
        <strain evidence="1">NC1722</strain>
    </source>
</reference>
<keyword evidence="2" id="KW-1185">Reference proteome</keyword>
<evidence type="ECO:0000313" key="1">
    <source>
        <dbReference type="EMBL" id="KAJ8400985.1"/>
    </source>
</evidence>
<sequence>MSSWDPVSGGGLAVAMETPRLPWATVAGECHRWHVAARIRLALIILTAPNGQAPGLLCLCARFPEDLIPV</sequence>
<gene>
    <name evidence="1" type="ORF">AAFF_G00389420</name>
</gene>
<dbReference type="EMBL" id="JAINUG010000073">
    <property type="protein sequence ID" value="KAJ8400985.1"/>
    <property type="molecule type" value="Genomic_DNA"/>
</dbReference>
<proteinExistence type="predicted"/>
<comment type="caution">
    <text evidence="1">The sequence shown here is derived from an EMBL/GenBank/DDBJ whole genome shotgun (WGS) entry which is preliminary data.</text>
</comment>
<name>A0AAD7SE88_9TELE</name>
<dbReference type="AlphaFoldDB" id="A0AAD7SE88"/>
<dbReference type="Proteomes" id="UP001221898">
    <property type="component" value="Unassembled WGS sequence"/>
</dbReference>
<evidence type="ECO:0000313" key="2">
    <source>
        <dbReference type="Proteomes" id="UP001221898"/>
    </source>
</evidence>
<accession>A0AAD7SE88</accession>
<protein>
    <submittedName>
        <fullName evidence="1">Uncharacterized protein</fullName>
    </submittedName>
</protein>